<keyword evidence="3" id="KW-0732">Signal</keyword>
<dbReference type="PANTHER" id="PTHR46957:SF3">
    <property type="entry name" value="CYTOKINE RECEPTOR"/>
    <property type="match status" value="1"/>
</dbReference>
<feature type="domain" description="Fibronectin type-III" evidence="6">
    <location>
        <begin position="832"/>
        <end position="928"/>
    </location>
</feature>
<feature type="region of interest" description="Disordered" evidence="4">
    <location>
        <begin position="1194"/>
        <end position="1217"/>
    </location>
</feature>
<dbReference type="EMBL" id="JBHSHC010000050">
    <property type="protein sequence ID" value="MFC4767164.1"/>
    <property type="molecule type" value="Genomic_DNA"/>
</dbReference>
<dbReference type="PANTHER" id="PTHR46957">
    <property type="entry name" value="CYTOKINE RECEPTOR"/>
    <property type="match status" value="1"/>
</dbReference>
<evidence type="ECO:0000256" key="1">
    <source>
        <dbReference type="ARBA" id="ARBA00004239"/>
    </source>
</evidence>
<dbReference type="InterPro" id="IPR003961">
    <property type="entry name" value="FN3_dom"/>
</dbReference>
<name>A0ABV9PYN6_9BACL</name>
<evidence type="ECO:0000256" key="2">
    <source>
        <dbReference type="ARBA" id="ARBA00022525"/>
    </source>
</evidence>
<keyword evidence="2" id="KW-0964">Secreted</keyword>
<dbReference type="Pfam" id="PF00041">
    <property type="entry name" value="fn3"/>
    <property type="match status" value="1"/>
</dbReference>
<dbReference type="InterPro" id="IPR036116">
    <property type="entry name" value="FN3_sf"/>
</dbReference>
<dbReference type="Pfam" id="PF07705">
    <property type="entry name" value="CARDB"/>
    <property type="match status" value="2"/>
</dbReference>
<proteinExistence type="predicted"/>
<dbReference type="InterPro" id="IPR002035">
    <property type="entry name" value="VWF_A"/>
</dbReference>
<evidence type="ECO:0000313" key="8">
    <source>
        <dbReference type="Proteomes" id="UP001596002"/>
    </source>
</evidence>
<sequence>MKLTKILFFRKRWGIGWLVLLLAVLVVLPGRSSAAPTETLVSATVDVIVAIDTTGSMSGWINQVRTETASFANKLQAEGFDYRLGLLDFKDVRVDGGPWWYGMTKSSATFNSWVNGLRATGGGDWPESDINAMYTATQKFQKEGRSTAGRMLILITDAPFISSENGYDARGMGTFLHHNNVVLNIIGTGADAWGQATQVTSLTAGAYYNTNDLRSAYEKIISQIQKNTPPKVEDSKVTLPPGVDPGSITPTTDLEFTLTGSDKDGDVLRYYWAGLSPSERTIFLGSTPTIHVRLTEPGVWEVTGTATDPTGESVSVTHRIAVGNRKPSVSNLRIDSANSITPTLFWNYADPDGHPQEKVQLRVKKGDEVVWDSGEVPTADFQGTVRGMAYGGDYTVEVRAMDRYDAWSDWTSLPVHINGLPDLFPVSLTTTPSESVLDQETVTVNVQVKNEGEQAAGTFRVSLYDDGNLVGEQTVASVRTGENRVISFSYQASNPTTHSLKAIVDTGKQVTEANEANNEITGSVRVLHRVDLVPSISFLPADTIPQGGTFTARITVQNVGQGDAGTFQVDVYRDGTRILQKTFDRLATGATASFNLENLPAQTAGMSTFKVVADAASQLAEAREDNNTVEAKMVILAPLEVNDIRFTPAPDGRSITIHWQDPADTILDHVELVLSGNGTGEGTPIRVEKGVQQATFAGLQPETSYSIRMQTVNTFGAKSSGIVQTVTTPKDTVPAGDVKDVRATSGPQGRSIQVQWTDPADDDYRLAELRLLSNEGNVIGDPVRVAAGMNRYVFERVKPATDYVIEIHTVDASGNRSTGVKVPVRTGNDTLPPKAVDRLAGKADKQTSTLQVTWKDPADPDLEAVLLLLKEDREGAEWTEAVRIPKGKETAVLKPKPNQTYVIRAIAVDDAGNRSEAADTRAALLLPKPLAPVDIRFSKWGKKPVIQWREAGNLLPVTYNLYRQVSGEEMKKIASLPAGTTRYEDPFEWESSQQIHYYVTTVDADGTESDLPSPVGPIASFTGSPILRLVQASSTDVRFENTVVKGADEYILERRETGDWQQVEKVSATGDTVFWTDRGVQPSHRYQYRVVAQRGSVQAVSPPVLVTVPAGEPSMPIGVEAKAENGKIRVSWQPPAADSEAYNLYRQVNEGPVLLLASRIKDGLQYVDESAKPGMSYTYYVSAWKDGKESDKAASAPVRLETSPSTGWDPKDGSKESASKIVQVKQVGESVRISWQAAKGTPAHYFVYRQEAGSLYQKLIAVLTGDRLQFVDTTAELERTYTYSVQAQYRETYGSTLTPKLSADPIQVVPLDGFSPSKVFDPVNVKATVDERTVLLTWEVPKAAEEYLIYRKFSGEPIRTFAGRVSGDKGTLFTDTSVKAGAYEYVVVARYPAGNSAMVKSNAISLP</sequence>
<dbReference type="InterPro" id="IPR050713">
    <property type="entry name" value="RTP_Phos/Ushers"/>
</dbReference>
<evidence type="ECO:0000259" key="6">
    <source>
        <dbReference type="PROSITE" id="PS50853"/>
    </source>
</evidence>
<keyword evidence="8" id="KW-1185">Reference proteome</keyword>
<dbReference type="Gene3D" id="2.60.40.10">
    <property type="entry name" value="Immunoglobulins"/>
    <property type="match status" value="10"/>
</dbReference>
<dbReference type="PROSITE" id="PS50234">
    <property type="entry name" value="VWFA"/>
    <property type="match status" value="1"/>
</dbReference>
<comment type="subcellular location">
    <subcellularLocation>
        <location evidence="1">Secreted</location>
        <location evidence="1">Extracellular space</location>
    </subcellularLocation>
</comment>
<dbReference type="InterPro" id="IPR036465">
    <property type="entry name" value="vWFA_dom_sf"/>
</dbReference>
<dbReference type="SUPFAM" id="SSF49265">
    <property type="entry name" value="Fibronectin type III"/>
    <property type="match status" value="4"/>
</dbReference>
<dbReference type="SUPFAM" id="SSF49299">
    <property type="entry name" value="PKD domain"/>
    <property type="match status" value="1"/>
</dbReference>
<dbReference type="InterPro" id="IPR011635">
    <property type="entry name" value="CARDB"/>
</dbReference>
<evidence type="ECO:0000313" key="7">
    <source>
        <dbReference type="EMBL" id="MFC4767164.1"/>
    </source>
</evidence>
<dbReference type="RefSeq" id="WP_380025082.1">
    <property type="nucleotide sequence ID" value="NZ_JBHSHC010000050.1"/>
</dbReference>
<dbReference type="Proteomes" id="UP001596002">
    <property type="component" value="Unassembled WGS sequence"/>
</dbReference>
<evidence type="ECO:0000259" key="5">
    <source>
        <dbReference type="PROSITE" id="PS50234"/>
    </source>
</evidence>
<dbReference type="SMART" id="SM00327">
    <property type="entry name" value="VWA"/>
    <property type="match status" value="1"/>
</dbReference>
<feature type="domain" description="Fibronectin type-III" evidence="6">
    <location>
        <begin position="734"/>
        <end position="829"/>
    </location>
</feature>
<feature type="domain" description="Fibronectin type-III" evidence="6">
    <location>
        <begin position="640"/>
        <end position="731"/>
    </location>
</feature>
<comment type="caution">
    <text evidence="7">The sequence shown here is derived from an EMBL/GenBank/DDBJ whole genome shotgun (WGS) entry which is preliminary data.</text>
</comment>
<feature type="domain" description="Fibronectin type-III" evidence="6">
    <location>
        <begin position="1112"/>
        <end position="1205"/>
    </location>
</feature>
<dbReference type="InterPro" id="IPR035986">
    <property type="entry name" value="PKD_dom_sf"/>
</dbReference>
<dbReference type="Gene3D" id="3.40.50.410">
    <property type="entry name" value="von Willebrand factor, type A domain"/>
    <property type="match status" value="1"/>
</dbReference>
<dbReference type="CDD" id="cd00063">
    <property type="entry name" value="FN3"/>
    <property type="match status" value="2"/>
</dbReference>
<dbReference type="PROSITE" id="PS50853">
    <property type="entry name" value="FN3"/>
    <property type="match status" value="4"/>
</dbReference>
<accession>A0ABV9PYN6</accession>
<feature type="domain" description="VWFA" evidence="5">
    <location>
        <begin position="46"/>
        <end position="224"/>
    </location>
</feature>
<dbReference type="Pfam" id="PF25106">
    <property type="entry name" value="VWA_4"/>
    <property type="match status" value="1"/>
</dbReference>
<evidence type="ECO:0000256" key="3">
    <source>
        <dbReference type="ARBA" id="ARBA00022729"/>
    </source>
</evidence>
<dbReference type="InterPro" id="IPR013783">
    <property type="entry name" value="Ig-like_fold"/>
</dbReference>
<reference evidence="8" key="1">
    <citation type="journal article" date="2019" name="Int. J. Syst. Evol. Microbiol.">
        <title>The Global Catalogue of Microorganisms (GCM) 10K type strain sequencing project: providing services to taxonomists for standard genome sequencing and annotation.</title>
        <authorList>
            <consortium name="The Broad Institute Genomics Platform"/>
            <consortium name="The Broad Institute Genome Sequencing Center for Infectious Disease"/>
            <person name="Wu L."/>
            <person name="Ma J."/>
        </authorList>
    </citation>
    <scope>NUCLEOTIDE SEQUENCE [LARGE SCALE GENOMIC DNA]</scope>
    <source>
        <strain evidence="8">WYCCWR 12678</strain>
    </source>
</reference>
<evidence type="ECO:0000256" key="4">
    <source>
        <dbReference type="SAM" id="MobiDB-lite"/>
    </source>
</evidence>
<dbReference type="SMART" id="SM00060">
    <property type="entry name" value="FN3"/>
    <property type="match status" value="8"/>
</dbReference>
<dbReference type="CDD" id="cd00198">
    <property type="entry name" value="vWFA"/>
    <property type="match status" value="1"/>
</dbReference>
<dbReference type="SUPFAM" id="SSF53300">
    <property type="entry name" value="vWA-like"/>
    <property type="match status" value="1"/>
</dbReference>
<organism evidence="7 8">
    <name type="scientific">Effusibacillus consociatus</name>
    <dbReference type="NCBI Taxonomy" id="1117041"/>
    <lineage>
        <taxon>Bacteria</taxon>
        <taxon>Bacillati</taxon>
        <taxon>Bacillota</taxon>
        <taxon>Bacilli</taxon>
        <taxon>Bacillales</taxon>
        <taxon>Alicyclobacillaceae</taxon>
        <taxon>Effusibacillus</taxon>
    </lineage>
</organism>
<dbReference type="InterPro" id="IPR056861">
    <property type="entry name" value="HMCN1-like_VWA"/>
</dbReference>
<protein>
    <submittedName>
        <fullName evidence="7">CARDB domain-containing protein</fullName>
    </submittedName>
</protein>
<gene>
    <name evidence="7" type="ORF">ACFO8Q_07275</name>
</gene>